<dbReference type="Proteomes" id="UP000614601">
    <property type="component" value="Unassembled WGS sequence"/>
</dbReference>
<evidence type="ECO:0000313" key="3">
    <source>
        <dbReference type="Proteomes" id="UP000614601"/>
    </source>
</evidence>
<name>A0A811LEN0_9BILA</name>
<gene>
    <name evidence="2" type="ORF">BOKJ2_LOCUS11925</name>
</gene>
<evidence type="ECO:0000256" key="1">
    <source>
        <dbReference type="SAM" id="MobiDB-lite"/>
    </source>
</evidence>
<proteinExistence type="predicted"/>
<feature type="region of interest" description="Disordered" evidence="1">
    <location>
        <begin position="1"/>
        <end position="60"/>
    </location>
</feature>
<organism evidence="2 3">
    <name type="scientific">Bursaphelenchus okinawaensis</name>
    <dbReference type="NCBI Taxonomy" id="465554"/>
    <lineage>
        <taxon>Eukaryota</taxon>
        <taxon>Metazoa</taxon>
        <taxon>Ecdysozoa</taxon>
        <taxon>Nematoda</taxon>
        <taxon>Chromadorea</taxon>
        <taxon>Rhabditida</taxon>
        <taxon>Tylenchina</taxon>
        <taxon>Tylenchomorpha</taxon>
        <taxon>Aphelenchoidea</taxon>
        <taxon>Aphelenchoididae</taxon>
        <taxon>Bursaphelenchus</taxon>
    </lineage>
</organism>
<sequence length="89" mass="9593">MRAACAQDEGEDIENKSEESLPLDITSNSSDSGCVRAENCQSSQSQPLEQPEVNNNAAKNSLVDQSRSFLADLLEVSLPVQNGLDKARV</sequence>
<comment type="caution">
    <text evidence="2">The sequence shown here is derived from an EMBL/GenBank/DDBJ whole genome shotgun (WGS) entry which is preliminary data.</text>
</comment>
<dbReference type="AlphaFoldDB" id="A0A811LEN0"/>
<evidence type="ECO:0000313" key="2">
    <source>
        <dbReference type="EMBL" id="CAD5226133.1"/>
    </source>
</evidence>
<accession>A0A811LEN0</accession>
<dbReference type="EMBL" id="CAJFDH010000005">
    <property type="protein sequence ID" value="CAD5226133.1"/>
    <property type="molecule type" value="Genomic_DNA"/>
</dbReference>
<keyword evidence="3" id="KW-1185">Reference proteome</keyword>
<reference evidence="2" key="1">
    <citation type="submission" date="2020-09" db="EMBL/GenBank/DDBJ databases">
        <authorList>
            <person name="Kikuchi T."/>
        </authorList>
    </citation>
    <scope>NUCLEOTIDE SEQUENCE</scope>
    <source>
        <strain evidence="2">SH1</strain>
    </source>
</reference>
<dbReference type="Proteomes" id="UP000783686">
    <property type="component" value="Unassembled WGS sequence"/>
</dbReference>
<dbReference type="EMBL" id="CAJFCW020000005">
    <property type="protein sequence ID" value="CAG9121805.1"/>
    <property type="molecule type" value="Genomic_DNA"/>
</dbReference>
<protein>
    <submittedName>
        <fullName evidence="2">Uncharacterized protein</fullName>
    </submittedName>
</protein>